<dbReference type="Proteomes" id="UP000490535">
    <property type="component" value="Unassembled WGS sequence"/>
</dbReference>
<organism evidence="1 2">
    <name type="scientific">Acinetobacter bereziniae</name>
    <name type="common">Acinetobacter genomosp. 10</name>
    <dbReference type="NCBI Taxonomy" id="106648"/>
    <lineage>
        <taxon>Bacteria</taxon>
        <taxon>Pseudomonadati</taxon>
        <taxon>Pseudomonadota</taxon>
        <taxon>Gammaproteobacteria</taxon>
        <taxon>Moraxellales</taxon>
        <taxon>Moraxellaceae</taxon>
        <taxon>Acinetobacter</taxon>
    </lineage>
</organism>
<accession>A0A833P9S9</accession>
<dbReference type="EMBL" id="WNDP01000151">
    <property type="protein sequence ID" value="KAF1019118.1"/>
    <property type="molecule type" value="Genomic_DNA"/>
</dbReference>
<dbReference type="AlphaFoldDB" id="A0A833P9S9"/>
<reference evidence="2" key="1">
    <citation type="journal article" date="2020" name="MBio">
        <title>Horizontal gene transfer to a defensive symbiont with a reduced genome amongst a multipartite beetle microbiome.</title>
        <authorList>
            <person name="Waterworth S.C."/>
            <person name="Florez L.V."/>
            <person name="Rees E.R."/>
            <person name="Hertweck C."/>
            <person name="Kaltenpoth M."/>
            <person name="Kwan J.C."/>
        </authorList>
    </citation>
    <scope>NUCLEOTIDE SEQUENCE [LARGE SCALE GENOMIC DNA]</scope>
</reference>
<proteinExistence type="predicted"/>
<gene>
    <name evidence="1" type="ORF">GAK29_04006</name>
</gene>
<name>A0A833P9S9_ACIBZ</name>
<evidence type="ECO:0000313" key="1">
    <source>
        <dbReference type="EMBL" id="KAF1019118.1"/>
    </source>
</evidence>
<protein>
    <submittedName>
        <fullName evidence="1">Uncharacterized protein</fullName>
    </submittedName>
</protein>
<sequence length="143" mass="16009">MLLELLFKLIPGVEILLLPELEFEEELLLLLFKLLVLLELLLVEELLEFELTACPVTKPCKISERFFALAYLSLNTFRPPKRSADGTSSISIILRIRLRVPVSPLIKIRLVRTSAIIRTRAPAKSLDAPVALIASNCLMISSA</sequence>
<evidence type="ECO:0000313" key="2">
    <source>
        <dbReference type="Proteomes" id="UP000490535"/>
    </source>
</evidence>
<comment type="caution">
    <text evidence="1">The sequence shown here is derived from an EMBL/GenBank/DDBJ whole genome shotgun (WGS) entry which is preliminary data.</text>
</comment>